<keyword evidence="10" id="KW-0732">Signal</keyword>
<dbReference type="Gene3D" id="1.50.10.10">
    <property type="match status" value="1"/>
</dbReference>
<evidence type="ECO:0000313" key="13">
    <source>
        <dbReference type="EMBL" id="ABD24275.1"/>
    </source>
</evidence>
<keyword evidence="7 8" id="KW-0624">Polysaccharide degradation</keyword>
<keyword evidence="3 8" id="KW-0378">Hydrolase</keyword>
<dbReference type="InterPro" id="IPR001701">
    <property type="entry name" value="Glyco_hydro_9"/>
</dbReference>
<dbReference type="InterPro" id="IPR008965">
    <property type="entry name" value="CBM2/CBM3_carb-bd_dom_sf"/>
</dbReference>
<comment type="catalytic activity">
    <reaction evidence="1 10">
        <text>Endohydrolysis of (1-&gt;4)-beta-D-glucosidic linkages in cellulose, lichenin and cereal beta-D-glucans.</text>
        <dbReference type="EC" id="3.2.1.4"/>
    </reaction>
</comment>
<dbReference type="AlphaFoldDB" id="A0SGJ6"/>
<evidence type="ECO:0000259" key="11">
    <source>
        <dbReference type="Pfam" id="PF00553"/>
    </source>
</evidence>
<evidence type="ECO:0000256" key="8">
    <source>
        <dbReference type="PROSITE-ProRule" id="PRU10059"/>
    </source>
</evidence>
<dbReference type="InterPro" id="IPR033126">
    <property type="entry name" value="Glyco_hydro_9_Asp/Glu_AS"/>
</dbReference>
<dbReference type="InterPro" id="IPR012341">
    <property type="entry name" value="6hp_glycosidase-like_sf"/>
</dbReference>
<dbReference type="Gene3D" id="2.60.40.290">
    <property type="match status" value="1"/>
</dbReference>
<dbReference type="PROSITE" id="PS00698">
    <property type="entry name" value="GH9_3"/>
    <property type="match status" value="1"/>
</dbReference>
<organism evidence="13">
    <name type="scientific">Pomacea maculata</name>
    <name type="common">Giant applesnail</name>
    <dbReference type="NCBI Taxonomy" id="1245466"/>
    <lineage>
        <taxon>Eukaryota</taxon>
        <taxon>Metazoa</taxon>
        <taxon>Spiralia</taxon>
        <taxon>Lophotrochozoa</taxon>
        <taxon>Mollusca</taxon>
        <taxon>Gastropoda</taxon>
        <taxon>Caenogastropoda</taxon>
        <taxon>Architaenioglossa</taxon>
        <taxon>Ampullarioidea</taxon>
        <taxon>Ampullariidae</taxon>
        <taxon>Pomacea</taxon>
    </lineage>
</organism>
<evidence type="ECO:0000256" key="2">
    <source>
        <dbReference type="ARBA" id="ARBA00007072"/>
    </source>
</evidence>
<dbReference type="Pfam" id="PF00759">
    <property type="entry name" value="Glyco_hydro_9"/>
    <property type="match status" value="1"/>
</dbReference>
<dbReference type="InterPro" id="IPR001919">
    <property type="entry name" value="CBD2"/>
</dbReference>
<evidence type="ECO:0000256" key="5">
    <source>
        <dbReference type="ARBA" id="ARBA00023277"/>
    </source>
</evidence>
<keyword evidence="6 8" id="KW-0326">Glycosidase</keyword>
<accession>A0SGJ6</accession>
<feature type="domain" description="CBM2" evidence="11">
    <location>
        <begin position="19"/>
        <end position="115"/>
    </location>
</feature>
<dbReference type="PANTHER" id="PTHR22298">
    <property type="entry name" value="ENDO-1,4-BETA-GLUCANASE"/>
    <property type="match status" value="1"/>
</dbReference>
<reference evidence="13" key="2">
    <citation type="journal article" date="2011" name="Biosci. Biotechnol. Biochem.">
        <title>Expression and Characterization of Full-Length Ampullaria crossean Endoglucanase EG65s and Their Two Functional Modules.</title>
        <authorList>
            <person name="Yin Q."/>
            <person name="Teng Y."/>
            <person name="Li Y."/>
            <person name="Ding M."/>
            <person name="Zhao F."/>
        </authorList>
    </citation>
    <scope>NUCLEOTIDE SEQUENCE</scope>
</reference>
<evidence type="ECO:0000256" key="6">
    <source>
        <dbReference type="ARBA" id="ARBA00023295"/>
    </source>
</evidence>
<dbReference type="PROSITE" id="PS00592">
    <property type="entry name" value="GH9_2"/>
    <property type="match status" value="1"/>
</dbReference>
<evidence type="ECO:0000259" key="12">
    <source>
        <dbReference type="Pfam" id="PF00759"/>
    </source>
</evidence>
<comment type="similarity">
    <text evidence="2 8 10">Belongs to the glycosyl hydrolase 9 (cellulase E) family.</text>
</comment>
<dbReference type="EMBL" id="DQ367345">
    <property type="protein sequence ID" value="ABD24275.1"/>
    <property type="molecule type" value="mRNA"/>
</dbReference>
<feature type="domain" description="Glycoside hydrolase family 9" evidence="12">
    <location>
        <begin position="278"/>
        <end position="694"/>
    </location>
</feature>
<protein>
    <recommendedName>
        <fullName evidence="10">Endoglucanase</fullName>
        <ecNumber evidence="10">3.2.1.4</ecNumber>
    </recommendedName>
</protein>
<evidence type="ECO:0000256" key="7">
    <source>
        <dbReference type="ARBA" id="ARBA00023326"/>
    </source>
</evidence>
<dbReference type="GO" id="GO:0030247">
    <property type="term" value="F:polysaccharide binding"/>
    <property type="evidence" value="ECO:0007669"/>
    <property type="project" value="InterPro"/>
</dbReference>
<dbReference type="CAZy" id="GH9">
    <property type="family name" value="Glycoside Hydrolase Family 9"/>
</dbReference>
<feature type="active site" evidence="9">
    <location>
        <position position="673"/>
    </location>
</feature>
<dbReference type="InterPro" id="IPR008928">
    <property type="entry name" value="6-hairpin_glycosidase_sf"/>
</dbReference>
<evidence type="ECO:0000256" key="3">
    <source>
        <dbReference type="ARBA" id="ARBA00022801"/>
    </source>
</evidence>
<dbReference type="GO" id="GO:0008810">
    <property type="term" value="F:cellulase activity"/>
    <property type="evidence" value="ECO:0007669"/>
    <property type="project" value="UniProtKB-EC"/>
</dbReference>
<reference evidence="13" key="1">
    <citation type="journal article" date="2009" name="Comp. Biochem. Physiol. B, Biochem. Mol. Biol.">
        <title>Purification, characterization and molecular cloning of a novel endo-beta-1,4-glucanase AC-EG65 from the mollusc Ampullariacrossean.</title>
        <authorList>
            <person name="Li Y."/>
            <person name="Yin Q."/>
            <person name="Ding M."/>
            <person name="Zhao F."/>
        </authorList>
    </citation>
    <scope>NUCLEOTIDE SEQUENCE</scope>
</reference>
<keyword evidence="5 8" id="KW-0119">Carbohydrate metabolism</keyword>
<evidence type="ECO:0000256" key="1">
    <source>
        <dbReference type="ARBA" id="ARBA00000966"/>
    </source>
</evidence>
<feature type="signal peptide" evidence="10">
    <location>
        <begin position="1"/>
        <end position="16"/>
    </location>
</feature>
<dbReference type="SUPFAM" id="SSF48208">
    <property type="entry name" value="Six-hairpin glycosidases"/>
    <property type="match status" value="1"/>
</dbReference>
<name>A0SGJ6_POMMA</name>
<feature type="chain" id="PRO_5005120913" description="Endoglucanase" evidence="10">
    <location>
        <begin position="17"/>
        <end position="723"/>
    </location>
</feature>
<dbReference type="InterPro" id="IPR018221">
    <property type="entry name" value="Glyco_hydro_9_His_AS"/>
</dbReference>
<sequence length="723" mass="79582">MFSLVLWAVLPLLGFGSITVPVNNHWAGGFQARVCFNIDKDMSSWVIHLAFDQPVQTLDVWTANAQSTSADKKEWSLTNKEWNAVEHVGDELCIDLMGHGDGDIAPVITATLEGAEGGGSHQVITSAPRTTVNLPPGVTTAEPQPTAPLTVPDGNGFPATTRVANVRDGLSEQWLTFTITGPTVMGWVVKFRCNKPVTNLHVADADALSHNEDMTEWLLVNNDNKIALKAGTLEMKIEVKLVNVQDSAPQCSAILINMGVDNYTCGELPNKANSKYNYDDVLYKSILFYEAQRSGKLPANNRIPWRGDSALNDGDGGVDLTGGWYDAGDFVKFNFPMAWSTAILNWGLLQFKDAYEAAGQLEWMYESVKWPLDYLLKCHSSDDVLYVQVGDGGADHGSWGRPEDMKMARPAFKVDASRPGSEVAMETAVAFVTGHLAFKEKDPPYSAKLLQHAKSLWEFAVTHKGKYSESVSAAASYYNSVNVTDELCWGSLWLYKATKEPKYLEEALKHYDASPDWGMSWDDVFIGNQVLLYELTKEEKYKAAVEGTFKEWFPGGTVPYTPKGLAYRLQWGALRYSSNMAMAALMAAEAGIHPDEYRHWAMCQIHYALGDTGRSFVVGFGKNPPVSPHHRSSSCPNLPVRCNMNYLHLDTPNTHMLCGALVGGPDSSDGYKDSRENYVNNEVACDYNAGFQTAVAGLRSLLLRNLHPEQKGSATCPYHGAAP</sequence>
<proteinExistence type="evidence at transcript level"/>
<dbReference type="InterPro" id="IPR012291">
    <property type="entry name" value="CBM2_carb-bd_dom_sf"/>
</dbReference>
<evidence type="ECO:0000256" key="4">
    <source>
        <dbReference type="ARBA" id="ARBA00023001"/>
    </source>
</evidence>
<keyword evidence="4 10" id="KW-0136">Cellulose degradation</keyword>
<evidence type="ECO:0000256" key="10">
    <source>
        <dbReference type="RuleBase" id="RU361166"/>
    </source>
</evidence>
<feature type="active site" evidence="8">
    <location>
        <position position="629"/>
    </location>
</feature>
<evidence type="ECO:0000256" key="9">
    <source>
        <dbReference type="PROSITE-ProRule" id="PRU10060"/>
    </source>
</evidence>
<dbReference type="EC" id="3.2.1.4" evidence="10"/>
<dbReference type="GO" id="GO:0030245">
    <property type="term" value="P:cellulose catabolic process"/>
    <property type="evidence" value="ECO:0007669"/>
    <property type="project" value="UniProtKB-KW"/>
</dbReference>
<dbReference type="SUPFAM" id="SSF49384">
    <property type="entry name" value="Carbohydrate-binding domain"/>
    <property type="match status" value="1"/>
</dbReference>
<feature type="active site" evidence="9">
    <location>
        <position position="682"/>
    </location>
</feature>
<dbReference type="Pfam" id="PF00553">
    <property type="entry name" value="CBM_2"/>
    <property type="match status" value="1"/>
</dbReference>
<gene>
    <name evidence="13" type="primary">eg65-b1</name>
</gene>
<dbReference type="CAZy" id="CBM2">
    <property type="family name" value="Carbohydrate-Binding Module Family 2"/>
</dbReference>